<sequence>MKMTTRKWGAALFGAGTAIAAGFTVYKWLTGQSVGFSELTSTAILLGSFLSAITWGSREEGDGPAQDEELGRHITMKSAKISYFILTGLLLAALVVEKWAFGRENMALIVVTCFSMIVLPLTEWIVSRQYR</sequence>
<gene>
    <name evidence="2" type="ORF">O3V59_20620</name>
</gene>
<evidence type="ECO:0008006" key="4">
    <source>
        <dbReference type="Google" id="ProtNLM"/>
    </source>
</evidence>
<dbReference type="AlphaFoldDB" id="A0A9X3Z5L9"/>
<evidence type="ECO:0000313" key="2">
    <source>
        <dbReference type="EMBL" id="MDA5110750.1"/>
    </source>
</evidence>
<keyword evidence="3" id="KW-1185">Reference proteome</keyword>
<keyword evidence="1" id="KW-1133">Transmembrane helix</keyword>
<dbReference type="RefSeq" id="WP_083989892.1">
    <property type="nucleotide sequence ID" value="NZ_JAPYYP010000041.1"/>
</dbReference>
<proteinExistence type="predicted"/>
<keyword evidence="1" id="KW-0472">Membrane</keyword>
<protein>
    <recommendedName>
        <fullName evidence="4">DUF2178 domain-containing protein</fullName>
    </recommendedName>
</protein>
<comment type="caution">
    <text evidence="2">The sequence shown here is derived from an EMBL/GenBank/DDBJ whole genome shotgun (WGS) entry which is preliminary data.</text>
</comment>
<dbReference type="Proteomes" id="UP001151071">
    <property type="component" value="Unassembled WGS sequence"/>
</dbReference>
<feature type="transmembrane region" description="Helical" evidence="1">
    <location>
        <begin position="36"/>
        <end position="56"/>
    </location>
</feature>
<dbReference type="EMBL" id="JAPYYP010000041">
    <property type="protein sequence ID" value="MDA5110750.1"/>
    <property type="molecule type" value="Genomic_DNA"/>
</dbReference>
<evidence type="ECO:0000256" key="1">
    <source>
        <dbReference type="SAM" id="Phobius"/>
    </source>
</evidence>
<name>A0A9X3Z5L9_9BACL</name>
<keyword evidence="1" id="KW-0812">Transmembrane</keyword>
<reference evidence="2" key="1">
    <citation type="submission" date="2022-12" db="EMBL/GenBank/DDBJ databases">
        <title>Draft genome sequence of the thermophilic strain Brevibacillus thermoruber HT42, isolated from Los Humeros, Puebla, Mexico, with biotechnological potential.</title>
        <authorList>
            <person name="Lara Sanchez J."/>
            <person name="Solis Palacios R."/>
            <person name="Bustos Baena A.S."/>
            <person name="Ruz Baez A.E."/>
            <person name="Espinosa Luna G."/>
            <person name="Oliart Ros R.M."/>
        </authorList>
    </citation>
    <scope>NUCLEOTIDE SEQUENCE</scope>
    <source>
        <strain evidence="2">HT42</strain>
    </source>
</reference>
<accession>A0A9X3Z5L9</accession>
<organism evidence="2 3">
    <name type="scientific">Brevibacillus thermoruber</name>
    <dbReference type="NCBI Taxonomy" id="33942"/>
    <lineage>
        <taxon>Bacteria</taxon>
        <taxon>Bacillati</taxon>
        <taxon>Bacillota</taxon>
        <taxon>Bacilli</taxon>
        <taxon>Bacillales</taxon>
        <taxon>Paenibacillaceae</taxon>
        <taxon>Brevibacillus</taxon>
    </lineage>
</organism>
<evidence type="ECO:0000313" key="3">
    <source>
        <dbReference type="Proteomes" id="UP001151071"/>
    </source>
</evidence>
<feature type="transmembrane region" description="Helical" evidence="1">
    <location>
        <begin position="81"/>
        <end position="101"/>
    </location>
</feature>
<feature type="transmembrane region" description="Helical" evidence="1">
    <location>
        <begin position="107"/>
        <end position="126"/>
    </location>
</feature>